<dbReference type="InterPro" id="IPR023772">
    <property type="entry name" value="DNA-bd_HTH_TetR-type_CS"/>
</dbReference>
<dbReference type="Pfam" id="PF00440">
    <property type="entry name" value="TetR_N"/>
    <property type="match status" value="1"/>
</dbReference>
<keyword evidence="7" id="KW-1185">Reference proteome</keyword>
<dbReference type="GO" id="GO:0000976">
    <property type="term" value="F:transcription cis-regulatory region binding"/>
    <property type="evidence" value="ECO:0007669"/>
    <property type="project" value="TreeGrafter"/>
</dbReference>
<dbReference type="EMBL" id="FQVN01000005">
    <property type="protein sequence ID" value="SHF82836.1"/>
    <property type="molecule type" value="Genomic_DNA"/>
</dbReference>
<dbReference type="InterPro" id="IPR009057">
    <property type="entry name" value="Homeodomain-like_sf"/>
</dbReference>
<feature type="domain" description="HTH tetR-type" evidence="5">
    <location>
        <begin position="11"/>
        <end position="71"/>
    </location>
</feature>
<evidence type="ECO:0000256" key="1">
    <source>
        <dbReference type="ARBA" id="ARBA00023015"/>
    </source>
</evidence>
<reference evidence="6 7" key="1">
    <citation type="submission" date="2016-11" db="EMBL/GenBank/DDBJ databases">
        <authorList>
            <person name="Jaros S."/>
            <person name="Januszkiewicz K."/>
            <person name="Wedrychowicz H."/>
        </authorList>
    </citation>
    <scope>NUCLEOTIDE SEQUENCE [LARGE SCALE GENOMIC DNA]</scope>
    <source>
        <strain evidence="6 7">DSM 44523</strain>
    </source>
</reference>
<sequence length="222" mass="23879">MDMAGQDPEDFTARARIREAAMLHFGEHGFDRATVRGIAETAGVSSGLVRHHFGSKEALRDACDAHLVRALSRINDEVRTDAAPGGVNYVGVAGAVFGPYQRYLSRALVEGRATAVFDKLVELSAQWLAEVDRGRADPPEVSRQARAAVGAAMALSVGLLRDHVSRALGVDAFSPEGSDLLARALLDLYSHPYLSPEEAAALRARLPRVPGSPDQDEKDHDD</sequence>
<dbReference type="AlphaFoldDB" id="A0A1M5EUM3"/>
<dbReference type="InterPro" id="IPR001647">
    <property type="entry name" value="HTH_TetR"/>
</dbReference>
<dbReference type="Gene3D" id="1.10.357.10">
    <property type="entry name" value="Tetracycline Repressor, domain 2"/>
    <property type="match status" value="1"/>
</dbReference>
<dbReference type="PANTHER" id="PTHR30055:SF234">
    <property type="entry name" value="HTH-TYPE TRANSCRIPTIONAL REGULATOR BETI"/>
    <property type="match status" value="1"/>
</dbReference>
<dbReference type="PANTHER" id="PTHR30055">
    <property type="entry name" value="HTH-TYPE TRANSCRIPTIONAL REGULATOR RUTR"/>
    <property type="match status" value="1"/>
</dbReference>
<protein>
    <submittedName>
        <fullName evidence="6">Transcriptional regulator, TetR family</fullName>
    </submittedName>
</protein>
<evidence type="ECO:0000313" key="7">
    <source>
        <dbReference type="Proteomes" id="UP000184501"/>
    </source>
</evidence>
<accession>A0A1M5EUM3</accession>
<gene>
    <name evidence="6" type="ORF">SAMN05444320_105141</name>
</gene>
<evidence type="ECO:0000256" key="3">
    <source>
        <dbReference type="ARBA" id="ARBA00023163"/>
    </source>
</evidence>
<dbReference type="Proteomes" id="UP000184501">
    <property type="component" value="Unassembled WGS sequence"/>
</dbReference>
<dbReference type="GO" id="GO:0003700">
    <property type="term" value="F:DNA-binding transcription factor activity"/>
    <property type="evidence" value="ECO:0007669"/>
    <property type="project" value="TreeGrafter"/>
</dbReference>
<dbReference type="SUPFAM" id="SSF46689">
    <property type="entry name" value="Homeodomain-like"/>
    <property type="match status" value="1"/>
</dbReference>
<dbReference type="STRING" id="2017.SAMN05444320_105141"/>
<feature type="DNA-binding region" description="H-T-H motif" evidence="4">
    <location>
        <begin position="34"/>
        <end position="53"/>
    </location>
</feature>
<keyword evidence="1" id="KW-0805">Transcription regulation</keyword>
<dbReference type="PRINTS" id="PR00455">
    <property type="entry name" value="HTHTETR"/>
</dbReference>
<proteinExistence type="predicted"/>
<evidence type="ECO:0000256" key="2">
    <source>
        <dbReference type="ARBA" id="ARBA00023125"/>
    </source>
</evidence>
<evidence type="ECO:0000313" key="6">
    <source>
        <dbReference type="EMBL" id="SHF82836.1"/>
    </source>
</evidence>
<keyword evidence="2 4" id="KW-0238">DNA-binding</keyword>
<evidence type="ECO:0000259" key="5">
    <source>
        <dbReference type="PROSITE" id="PS50977"/>
    </source>
</evidence>
<dbReference type="PROSITE" id="PS50977">
    <property type="entry name" value="HTH_TETR_2"/>
    <property type="match status" value="1"/>
</dbReference>
<keyword evidence="3" id="KW-0804">Transcription</keyword>
<dbReference type="PROSITE" id="PS01081">
    <property type="entry name" value="HTH_TETR_1"/>
    <property type="match status" value="1"/>
</dbReference>
<organism evidence="6 7">
    <name type="scientific">Streptoalloteichus hindustanus</name>
    <dbReference type="NCBI Taxonomy" id="2017"/>
    <lineage>
        <taxon>Bacteria</taxon>
        <taxon>Bacillati</taxon>
        <taxon>Actinomycetota</taxon>
        <taxon>Actinomycetes</taxon>
        <taxon>Pseudonocardiales</taxon>
        <taxon>Pseudonocardiaceae</taxon>
        <taxon>Streptoalloteichus</taxon>
    </lineage>
</organism>
<evidence type="ECO:0000256" key="4">
    <source>
        <dbReference type="PROSITE-ProRule" id="PRU00335"/>
    </source>
</evidence>
<name>A0A1M5EUM3_STRHI</name>
<dbReference type="InterPro" id="IPR050109">
    <property type="entry name" value="HTH-type_TetR-like_transc_reg"/>
</dbReference>